<comment type="pathway">
    <text evidence="1">Cofactor biosynthesis; riboflavin biosynthesis.</text>
</comment>
<evidence type="ECO:0000256" key="1">
    <source>
        <dbReference type="ARBA" id="ARBA00005104"/>
    </source>
</evidence>
<reference evidence="5 6" key="1">
    <citation type="submission" date="2019-03" db="EMBL/GenBank/DDBJ databases">
        <title>Genomics of glacier-inhabiting Cryobacterium strains.</title>
        <authorList>
            <person name="Liu Q."/>
            <person name="Xin Y.-H."/>
        </authorList>
    </citation>
    <scope>NUCLEOTIDE SEQUENCE [LARGE SCALE GENOMIC DNA]</scope>
    <source>
        <strain evidence="5 6">Sr47</strain>
    </source>
</reference>
<evidence type="ECO:0000313" key="5">
    <source>
        <dbReference type="EMBL" id="TFB48901.1"/>
    </source>
</evidence>
<dbReference type="NCBIfam" id="NF010663">
    <property type="entry name" value="PRK14059.1-1"/>
    <property type="match status" value="1"/>
</dbReference>
<dbReference type="AlphaFoldDB" id="A0A4V3I6D6"/>
<dbReference type="InterPro" id="IPR024072">
    <property type="entry name" value="DHFR-like_dom_sf"/>
</dbReference>
<proteinExistence type="predicted"/>
<dbReference type="PANTHER" id="PTHR38011:SF7">
    <property type="entry name" value="2,5-DIAMINO-6-RIBOSYLAMINO-4(3H)-PYRIMIDINONE 5'-PHOSPHATE REDUCTASE"/>
    <property type="match status" value="1"/>
</dbReference>
<keyword evidence="3" id="KW-0560">Oxidoreductase</keyword>
<dbReference type="InterPro" id="IPR002734">
    <property type="entry name" value="RibDG_C"/>
</dbReference>
<dbReference type="Proteomes" id="UP000297866">
    <property type="component" value="Unassembled WGS sequence"/>
</dbReference>
<dbReference type="InterPro" id="IPR050765">
    <property type="entry name" value="Riboflavin_Biosynth_HTPR"/>
</dbReference>
<organism evidence="5 6">
    <name type="scientific">Cryobacterium tagatosivorans</name>
    <dbReference type="NCBI Taxonomy" id="1259199"/>
    <lineage>
        <taxon>Bacteria</taxon>
        <taxon>Bacillati</taxon>
        <taxon>Actinomycetota</taxon>
        <taxon>Actinomycetes</taxon>
        <taxon>Micrococcales</taxon>
        <taxon>Microbacteriaceae</taxon>
        <taxon>Cryobacterium</taxon>
    </lineage>
</organism>
<dbReference type="Pfam" id="PF01872">
    <property type="entry name" value="RibD_C"/>
    <property type="match status" value="1"/>
</dbReference>
<name>A0A4V3I6D6_9MICO</name>
<evidence type="ECO:0000256" key="2">
    <source>
        <dbReference type="ARBA" id="ARBA00022857"/>
    </source>
</evidence>
<gene>
    <name evidence="5" type="ORF">E3O23_12600</name>
</gene>
<dbReference type="GO" id="GO:0008703">
    <property type="term" value="F:5-amino-6-(5-phosphoribosylamino)uracil reductase activity"/>
    <property type="evidence" value="ECO:0007669"/>
    <property type="project" value="InterPro"/>
</dbReference>
<dbReference type="Gene3D" id="3.40.430.10">
    <property type="entry name" value="Dihydrofolate Reductase, subunit A"/>
    <property type="match status" value="1"/>
</dbReference>
<dbReference type="PANTHER" id="PTHR38011">
    <property type="entry name" value="DIHYDROFOLATE REDUCTASE FAMILY PROTEIN (AFU_ORTHOLOGUE AFUA_8G06820)"/>
    <property type="match status" value="1"/>
</dbReference>
<dbReference type="GO" id="GO:0009231">
    <property type="term" value="P:riboflavin biosynthetic process"/>
    <property type="evidence" value="ECO:0007669"/>
    <property type="project" value="InterPro"/>
</dbReference>
<keyword evidence="6" id="KW-1185">Reference proteome</keyword>
<dbReference type="RefSeq" id="WP_134491542.1">
    <property type="nucleotide sequence ID" value="NZ_SOEZ01000060.1"/>
</dbReference>
<evidence type="ECO:0000313" key="6">
    <source>
        <dbReference type="Proteomes" id="UP000297866"/>
    </source>
</evidence>
<evidence type="ECO:0000256" key="3">
    <source>
        <dbReference type="ARBA" id="ARBA00023002"/>
    </source>
</evidence>
<keyword evidence="2" id="KW-0521">NADP</keyword>
<dbReference type="SUPFAM" id="SSF53597">
    <property type="entry name" value="Dihydrofolate reductase-like"/>
    <property type="match status" value="1"/>
</dbReference>
<sequence length="259" mass="27359">MPGSQAVPVGATLDRTEIIERYQVADRSAPRLRMNFISSLDGAATHDGLSGGLGNADDKLVFDTLRMLADVMLVGAGTVRAEGYGGIRLAPADAAWRAARGWAEQPPLAIVSGRLDIEPTHPAFTEAPTRPIVVTHASAPADRRAALAEVADVLVCGEDAVDPRLLLAGLAARGHGQVLCEGGPHLFGSLLEADCVDELCLTLSPVLEGGPAGRIARGAATTHRPMRLLHALPAGDMLFLRYERISPRETAVVRAKTRF</sequence>
<protein>
    <submittedName>
        <fullName evidence="5">Pyrimidine reductase family protein</fullName>
    </submittedName>
</protein>
<accession>A0A4V3I6D6</accession>
<comment type="caution">
    <text evidence="5">The sequence shown here is derived from an EMBL/GenBank/DDBJ whole genome shotgun (WGS) entry which is preliminary data.</text>
</comment>
<feature type="domain" description="Bacterial bifunctional deaminase-reductase C-terminal" evidence="4">
    <location>
        <begin position="31"/>
        <end position="221"/>
    </location>
</feature>
<dbReference type="OrthoDB" id="5243299at2"/>
<evidence type="ECO:0000259" key="4">
    <source>
        <dbReference type="Pfam" id="PF01872"/>
    </source>
</evidence>
<dbReference type="EMBL" id="SOEZ01000060">
    <property type="protein sequence ID" value="TFB48901.1"/>
    <property type="molecule type" value="Genomic_DNA"/>
</dbReference>